<evidence type="ECO:0000259" key="4">
    <source>
        <dbReference type="PROSITE" id="PS51770"/>
    </source>
</evidence>
<gene>
    <name evidence="5" type="ORF">Cpap_3050</name>
</gene>
<comment type="similarity">
    <text evidence="1">Belongs to the acyl coenzyme A hydrolase family.</text>
</comment>
<dbReference type="Pfam" id="PF03061">
    <property type="entry name" value="4HBT"/>
    <property type="match status" value="1"/>
</dbReference>
<sequence length="159" mass="18141">MDKSISKKVSDSRTEQIQILMPEHINGFNRLFGGKLMEWIDVVAAVVARRHSGCNVTTASIDNLQFKAPAYVNSTIFLLGQITYVGNTSMEVRVDTFVEELNGTRRMINRAYLVLVALDNNDLPVPAPGIILETEEEKAEWEAARKRCELRKQRRREEF</sequence>
<protein>
    <submittedName>
        <fullName evidence="5">Thioesterase superfamily protein</fullName>
    </submittedName>
</protein>
<keyword evidence="2 3" id="KW-0378">Hydrolase</keyword>
<dbReference type="Proteomes" id="UP000003860">
    <property type="component" value="Unassembled WGS sequence"/>
</dbReference>
<comment type="caution">
    <text evidence="5">The sequence shown here is derived from an EMBL/GenBank/DDBJ whole genome shotgun (WGS) entry which is preliminary data.</text>
</comment>
<dbReference type="PROSITE" id="PS51770">
    <property type="entry name" value="HOTDOG_ACOT"/>
    <property type="match status" value="1"/>
</dbReference>
<evidence type="ECO:0000256" key="2">
    <source>
        <dbReference type="ARBA" id="ARBA00022801"/>
    </source>
</evidence>
<evidence type="ECO:0000313" key="5">
    <source>
        <dbReference type="EMBL" id="EGD48627.1"/>
    </source>
</evidence>
<dbReference type="RefSeq" id="WP_004617811.1">
    <property type="nucleotide sequence ID" value="NZ_ACXX02000003.1"/>
</dbReference>
<dbReference type="OrthoDB" id="9791628at2"/>
<reference evidence="5" key="2">
    <citation type="submission" date="2011-01" db="EMBL/GenBank/DDBJ databases">
        <title>The Non-contiguous Finished genome of Clostridium papyrosolvens.</title>
        <authorList>
            <person name="Lucas S."/>
            <person name="Copeland A."/>
            <person name="Lapidus A."/>
            <person name="Cheng J.-F."/>
            <person name="Goodwin L."/>
            <person name="Pitluck S."/>
            <person name="Misra M."/>
            <person name="Chertkov O."/>
            <person name="Detter J.C."/>
            <person name="Han C."/>
            <person name="Tapia R."/>
            <person name="Land M."/>
            <person name="Hauser L."/>
            <person name="Kyrpides N."/>
            <person name="Ivanova N."/>
            <person name="Pagani I."/>
            <person name="Mouttaki H."/>
            <person name="He Z."/>
            <person name="Zhou J."/>
            <person name="Hemme C.L."/>
            <person name="Woyke T."/>
        </authorList>
    </citation>
    <scope>NUCLEOTIDE SEQUENCE [LARGE SCALE GENOMIC DNA]</scope>
    <source>
        <strain evidence="5">DSM 2782</strain>
    </source>
</reference>
<dbReference type="SUPFAM" id="SSF54637">
    <property type="entry name" value="Thioesterase/thiol ester dehydrase-isomerase"/>
    <property type="match status" value="1"/>
</dbReference>
<name>F1TAT4_9FIRM</name>
<reference evidence="5" key="1">
    <citation type="submission" date="2009-07" db="EMBL/GenBank/DDBJ databases">
        <authorList>
            <consortium name="US DOE Joint Genome Institute (JGI-PGF)"/>
            <person name="Lucas S."/>
            <person name="Copeland A."/>
            <person name="Lapidus A."/>
            <person name="Glavina del Rio T."/>
            <person name="Tice H."/>
            <person name="Bruce D."/>
            <person name="Goodwin L."/>
            <person name="Pitluck S."/>
            <person name="Larimer F."/>
            <person name="Land M.L."/>
            <person name="Mouttaki H."/>
            <person name="He Z."/>
            <person name="Zhou J."/>
            <person name="Hemme C.L."/>
        </authorList>
    </citation>
    <scope>NUCLEOTIDE SEQUENCE [LARGE SCALE GENOMIC DNA]</scope>
    <source>
        <strain evidence="5">DSM 2782</strain>
    </source>
</reference>
<dbReference type="InterPro" id="IPR033120">
    <property type="entry name" value="HOTDOG_ACOT"/>
</dbReference>
<dbReference type="GO" id="GO:0006637">
    <property type="term" value="P:acyl-CoA metabolic process"/>
    <property type="evidence" value="ECO:0007669"/>
    <property type="project" value="TreeGrafter"/>
</dbReference>
<evidence type="ECO:0000256" key="3">
    <source>
        <dbReference type="PROSITE-ProRule" id="PRU01106"/>
    </source>
</evidence>
<accession>F1TAT4</accession>
<proteinExistence type="inferred from homology"/>
<dbReference type="AlphaFoldDB" id="F1TAT4"/>
<dbReference type="InterPro" id="IPR040170">
    <property type="entry name" value="Cytosol_ACT"/>
</dbReference>
<dbReference type="EMBL" id="ACXX02000003">
    <property type="protein sequence ID" value="EGD48627.1"/>
    <property type="molecule type" value="Genomic_DNA"/>
</dbReference>
<feature type="domain" description="HotDog ACOT-type" evidence="4">
    <location>
        <begin position="10"/>
        <end position="121"/>
    </location>
</feature>
<dbReference type="PANTHER" id="PTHR11049">
    <property type="entry name" value="ACYL COENZYME A THIOESTER HYDROLASE"/>
    <property type="match status" value="1"/>
</dbReference>
<dbReference type="eggNOG" id="COG1607">
    <property type="taxonomic scope" value="Bacteria"/>
</dbReference>
<dbReference type="GO" id="GO:0005737">
    <property type="term" value="C:cytoplasm"/>
    <property type="evidence" value="ECO:0007669"/>
    <property type="project" value="TreeGrafter"/>
</dbReference>
<evidence type="ECO:0000313" key="6">
    <source>
        <dbReference type="Proteomes" id="UP000003860"/>
    </source>
</evidence>
<organism evidence="5 6">
    <name type="scientific">Ruminiclostridium papyrosolvens DSM 2782</name>
    <dbReference type="NCBI Taxonomy" id="588581"/>
    <lineage>
        <taxon>Bacteria</taxon>
        <taxon>Bacillati</taxon>
        <taxon>Bacillota</taxon>
        <taxon>Clostridia</taxon>
        <taxon>Eubacteriales</taxon>
        <taxon>Oscillospiraceae</taxon>
        <taxon>Ruminiclostridium</taxon>
    </lineage>
</organism>
<dbReference type="CDD" id="cd03442">
    <property type="entry name" value="BFIT_BACH"/>
    <property type="match status" value="1"/>
</dbReference>
<dbReference type="STRING" id="588581.Cpap_3050"/>
<evidence type="ECO:0000256" key="1">
    <source>
        <dbReference type="ARBA" id="ARBA00010458"/>
    </source>
</evidence>
<dbReference type="InterPro" id="IPR029069">
    <property type="entry name" value="HotDog_dom_sf"/>
</dbReference>
<dbReference type="Gene3D" id="3.10.129.10">
    <property type="entry name" value="Hotdog Thioesterase"/>
    <property type="match status" value="1"/>
</dbReference>
<dbReference type="InterPro" id="IPR006683">
    <property type="entry name" value="Thioestr_dom"/>
</dbReference>
<keyword evidence="6" id="KW-1185">Reference proteome</keyword>
<dbReference type="GO" id="GO:0052816">
    <property type="term" value="F:long-chain fatty acyl-CoA hydrolase activity"/>
    <property type="evidence" value="ECO:0007669"/>
    <property type="project" value="TreeGrafter"/>
</dbReference>